<evidence type="ECO:0000313" key="1">
    <source>
        <dbReference type="EMBL" id="EXB41190.1"/>
    </source>
</evidence>
<gene>
    <name evidence="1" type="ORF">L484_005226</name>
</gene>
<dbReference type="EMBL" id="KE343792">
    <property type="protein sequence ID" value="EXB41190.1"/>
    <property type="molecule type" value="Genomic_DNA"/>
</dbReference>
<dbReference type="AlphaFoldDB" id="W9QUH4"/>
<proteinExistence type="predicted"/>
<name>W9QUH4_9ROSA</name>
<evidence type="ECO:0000313" key="2">
    <source>
        <dbReference type="Proteomes" id="UP000030645"/>
    </source>
</evidence>
<protein>
    <submittedName>
        <fullName evidence="1">Uncharacterized protein</fullName>
    </submittedName>
</protein>
<keyword evidence="2" id="KW-1185">Reference proteome</keyword>
<reference evidence="2" key="1">
    <citation type="submission" date="2013-01" db="EMBL/GenBank/DDBJ databases">
        <title>Draft Genome Sequence of a Mulberry Tree, Morus notabilis C.K. Schneid.</title>
        <authorList>
            <person name="He N."/>
            <person name="Zhao S."/>
        </authorList>
    </citation>
    <scope>NUCLEOTIDE SEQUENCE</scope>
</reference>
<organism evidence="1 2">
    <name type="scientific">Morus notabilis</name>
    <dbReference type="NCBI Taxonomy" id="981085"/>
    <lineage>
        <taxon>Eukaryota</taxon>
        <taxon>Viridiplantae</taxon>
        <taxon>Streptophyta</taxon>
        <taxon>Embryophyta</taxon>
        <taxon>Tracheophyta</taxon>
        <taxon>Spermatophyta</taxon>
        <taxon>Magnoliopsida</taxon>
        <taxon>eudicotyledons</taxon>
        <taxon>Gunneridae</taxon>
        <taxon>Pentapetalae</taxon>
        <taxon>rosids</taxon>
        <taxon>fabids</taxon>
        <taxon>Rosales</taxon>
        <taxon>Moraceae</taxon>
        <taxon>Moreae</taxon>
        <taxon>Morus</taxon>
    </lineage>
</organism>
<dbReference type="Proteomes" id="UP000030645">
    <property type="component" value="Unassembled WGS sequence"/>
</dbReference>
<sequence length="83" mass="8645">MLDLNMNASVHKRLKTVGAAIQGCAATHIVEVDALRVVQALKVGFSHAVEVGSVSLLQGRANGVAHSLASYSSLSGAKFVRMV</sequence>
<accession>W9QUH4</accession>